<proteinExistence type="predicted"/>
<reference evidence="2" key="3">
    <citation type="journal article" date="2010" name="Genome Res.">
        <title>Population genomic sequencing of Coccidioides fungi reveals recent hybridization and transposon control.</title>
        <authorList>
            <person name="Neafsey D.E."/>
            <person name="Barker B.M."/>
            <person name="Sharpton T.J."/>
            <person name="Stajich J.E."/>
            <person name="Park D.J."/>
            <person name="Whiston E."/>
            <person name="Hung C.-Y."/>
            <person name="McMahan C."/>
            <person name="White J."/>
            <person name="Sykes S."/>
            <person name="Heiman D."/>
            <person name="Young S."/>
            <person name="Zeng Q."/>
            <person name="Abouelleil A."/>
            <person name="Aftuck L."/>
            <person name="Bessette D."/>
            <person name="Brown A."/>
            <person name="FitzGerald M."/>
            <person name="Lui A."/>
            <person name="Macdonald J.P."/>
            <person name="Priest M."/>
            <person name="Orbach M.J."/>
            <person name="Galgiani J.N."/>
            <person name="Kirkland T.N."/>
            <person name="Cole G.T."/>
            <person name="Birren B.W."/>
            <person name="Henn M.R."/>
            <person name="Taylor J.W."/>
            <person name="Rounsley S.D."/>
        </authorList>
    </citation>
    <scope>NUCLEOTIDE SEQUENCE [LARGE SCALE GENOMIC DNA]</scope>
    <source>
        <strain evidence="2">RMSCC 3488</strain>
    </source>
</reference>
<gene>
    <name evidence="1" type="ORF">CPAG_00187</name>
</gene>
<name>A0A0J6F175_COCPO</name>
<evidence type="ECO:0000313" key="2">
    <source>
        <dbReference type="Proteomes" id="UP000054567"/>
    </source>
</evidence>
<organism evidence="1 2">
    <name type="scientific">Coccidioides posadasii RMSCC 3488</name>
    <dbReference type="NCBI Taxonomy" id="454284"/>
    <lineage>
        <taxon>Eukaryota</taxon>
        <taxon>Fungi</taxon>
        <taxon>Dikarya</taxon>
        <taxon>Ascomycota</taxon>
        <taxon>Pezizomycotina</taxon>
        <taxon>Eurotiomycetes</taxon>
        <taxon>Eurotiomycetidae</taxon>
        <taxon>Onygenales</taxon>
        <taxon>Onygenaceae</taxon>
        <taxon>Coccidioides</taxon>
    </lineage>
</organism>
<evidence type="ECO:0000313" key="1">
    <source>
        <dbReference type="EMBL" id="KMM63833.1"/>
    </source>
</evidence>
<reference evidence="1 2" key="1">
    <citation type="submission" date="2007-06" db="EMBL/GenBank/DDBJ databases">
        <title>The Genome Sequence of Coccidioides posadasii RMSCC_3488.</title>
        <authorList>
            <consortium name="Coccidioides Genome Resources Consortium"/>
            <consortium name="The Broad Institute Genome Sequencing Platform"/>
            <person name="Henn M.R."/>
            <person name="Sykes S."/>
            <person name="Young S."/>
            <person name="Jaffe D."/>
            <person name="Berlin A."/>
            <person name="Alvarez P."/>
            <person name="Butler J."/>
            <person name="Gnerre S."/>
            <person name="Grabherr M."/>
            <person name="Mauceli E."/>
            <person name="Brockman W."/>
            <person name="Kodira C."/>
            <person name="Alvarado L."/>
            <person name="Zeng Q."/>
            <person name="Crawford M."/>
            <person name="Antoine C."/>
            <person name="Devon K."/>
            <person name="Galgiani J."/>
            <person name="Orsborn K."/>
            <person name="Lewis M.L."/>
            <person name="Nusbaum C."/>
            <person name="Galagan J."/>
            <person name="Birren B."/>
        </authorList>
    </citation>
    <scope>NUCLEOTIDE SEQUENCE [LARGE SCALE GENOMIC DNA]</scope>
    <source>
        <strain evidence="1 2">RMSCC 3488</strain>
    </source>
</reference>
<reference evidence="2" key="2">
    <citation type="journal article" date="2009" name="Genome Res.">
        <title>Comparative genomic analyses of the human fungal pathogens Coccidioides and their relatives.</title>
        <authorList>
            <person name="Sharpton T.J."/>
            <person name="Stajich J.E."/>
            <person name="Rounsley S.D."/>
            <person name="Gardner M.J."/>
            <person name="Wortman J.R."/>
            <person name="Jordar V.S."/>
            <person name="Maiti R."/>
            <person name="Kodira C.D."/>
            <person name="Neafsey D.E."/>
            <person name="Zeng Q."/>
            <person name="Hung C.-Y."/>
            <person name="McMahan C."/>
            <person name="Muszewska A."/>
            <person name="Grynberg M."/>
            <person name="Mandel M.A."/>
            <person name="Kellner E.M."/>
            <person name="Barker B.M."/>
            <person name="Galgiani J.N."/>
            <person name="Orbach M.J."/>
            <person name="Kirkland T.N."/>
            <person name="Cole G.T."/>
            <person name="Henn M.R."/>
            <person name="Birren B.W."/>
            <person name="Taylor J.W."/>
        </authorList>
    </citation>
    <scope>NUCLEOTIDE SEQUENCE [LARGE SCALE GENOMIC DNA]</scope>
    <source>
        <strain evidence="2">RMSCC 3488</strain>
    </source>
</reference>
<dbReference type="AlphaFoldDB" id="A0A0J6F175"/>
<dbReference type="EMBL" id="DS268109">
    <property type="protein sequence ID" value="KMM63833.1"/>
    <property type="molecule type" value="Genomic_DNA"/>
</dbReference>
<sequence>MGVRGAGMYGWAKWASRISRGGQGWGWNTLMTMLDKARDVEEDERMIQPTYNIDINKDKLTTIRFAILTTVLRTTPQKYGLDVWWITFDRRMVPPVEKRGDCCKINEATQDNNHNDVNDG</sequence>
<protein>
    <submittedName>
        <fullName evidence="1">Uncharacterized protein</fullName>
    </submittedName>
</protein>
<dbReference type="Proteomes" id="UP000054567">
    <property type="component" value="Unassembled WGS sequence"/>
</dbReference>
<accession>A0A0J6F175</accession>
<dbReference type="VEuPathDB" id="FungiDB:CPAG_00187"/>